<accession>A0A0A9E7I0</accession>
<reference evidence="1" key="2">
    <citation type="journal article" date="2015" name="Data Brief">
        <title>Shoot transcriptome of the giant reed, Arundo donax.</title>
        <authorList>
            <person name="Barrero R.A."/>
            <person name="Guerrero F.D."/>
            <person name="Moolhuijzen P."/>
            <person name="Goolsby J.A."/>
            <person name="Tidwell J."/>
            <person name="Bellgard S.E."/>
            <person name="Bellgard M.I."/>
        </authorList>
    </citation>
    <scope>NUCLEOTIDE SEQUENCE</scope>
    <source>
        <tissue evidence="1">Shoot tissue taken approximately 20 cm above the soil surface</tissue>
    </source>
</reference>
<dbReference type="EMBL" id="GBRH01201874">
    <property type="protein sequence ID" value="JAD96021.1"/>
    <property type="molecule type" value="Transcribed_RNA"/>
</dbReference>
<sequence length="108" mass="11484">MEIHSLACHKACRKNSSLVPVLMEVGSLACYMVVGSKKTTSSVRNASAYPCHCSCLCCVTRYGLFPLVVGAPQLTLMGLVLTSSTLQHEQSSSHMNHKEGQASLASVA</sequence>
<proteinExistence type="predicted"/>
<organism evidence="1">
    <name type="scientific">Arundo donax</name>
    <name type="common">Giant reed</name>
    <name type="synonym">Donax arundinaceus</name>
    <dbReference type="NCBI Taxonomy" id="35708"/>
    <lineage>
        <taxon>Eukaryota</taxon>
        <taxon>Viridiplantae</taxon>
        <taxon>Streptophyta</taxon>
        <taxon>Embryophyta</taxon>
        <taxon>Tracheophyta</taxon>
        <taxon>Spermatophyta</taxon>
        <taxon>Magnoliopsida</taxon>
        <taxon>Liliopsida</taxon>
        <taxon>Poales</taxon>
        <taxon>Poaceae</taxon>
        <taxon>PACMAD clade</taxon>
        <taxon>Arundinoideae</taxon>
        <taxon>Arundineae</taxon>
        <taxon>Arundo</taxon>
    </lineage>
</organism>
<evidence type="ECO:0000313" key="1">
    <source>
        <dbReference type="EMBL" id="JAD96021.1"/>
    </source>
</evidence>
<name>A0A0A9E7I0_ARUDO</name>
<protein>
    <submittedName>
        <fullName evidence="1">Uncharacterized protein</fullName>
    </submittedName>
</protein>
<reference evidence="1" key="1">
    <citation type="submission" date="2014-09" db="EMBL/GenBank/DDBJ databases">
        <authorList>
            <person name="Magalhaes I.L.F."/>
            <person name="Oliveira U."/>
            <person name="Santos F.R."/>
            <person name="Vidigal T.H.D.A."/>
            <person name="Brescovit A.D."/>
            <person name="Santos A.J."/>
        </authorList>
    </citation>
    <scope>NUCLEOTIDE SEQUENCE</scope>
    <source>
        <tissue evidence="1">Shoot tissue taken approximately 20 cm above the soil surface</tissue>
    </source>
</reference>
<dbReference type="AlphaFoldDB" id="A0A0A9E7I0"/>